<organism evidence="2 3">
    <name type="scientific">Crucibulum laeve</name>
    <dbReference type="NCBI Taxonomy" id="68775"/>
    <lineage>
        <taxon>Eukaryota</taxon>
        <taxon>Fungi</taxon>
        <taxon>Dikarya</taxon>
        <taxon>Basidiomycota</taxon>
        <taxon>Agaricomycotina</taxon>
        <taxon>Agaricomycetes</taxon>
        <taxon>Agaricomycetidae</taxon>
        <taxon>Agaricales</taxon>
        <taxon>Agaricineae</taxon>
        <taxon>Nidulariaceae</taxon>
        <taxon>Crucibulum</taxon>
    </lineage>
</organism>
<dbReference type="Proteomes" id="UP000308652">
    <property type="component" value="Unassembled WGS sequence"/>
</dbReference>
<dbReference type="STRING" id="68775.A0A5C3M0L0"/>
<feature type="region of interest" description="Disordered" evidence="1">
    <location>
        <begin position="168"/>
        <end position="189"/>
    </location>
</feature>
<evidence type="ECO:0000313" key="3">
    <source>
        <dbReference type="Proteomes" id="UP000308652"/>
    </source>
</evidence>
<name>A0A5C3M0L0_9AGAR</name>
<reference evidence="2 3" key="1">
    <citation type="journal article" date="2019" name="Nat. Ecol. Evol.">
        <title>Megaphylogeny resolves global patterns of mushroom evolution.</title>
        <authorList>
            <person name="Varga T."/>
            <person name="Krizsan K."/>
            <person name="Foldi C."/>
            <person name="Dima B."/>
            <person name="Sanchez-Garcia M."/>
            <person name="Sanchez-Ramirez S."/>
            <person name="Szollosi G.J."/>
            <person name="Szarkandi J.G."/>
            <person name="Papp V."/>
            <person name="Albert L."/>
            <person name="Andreopoulos W."/>
            <person name="Angelini C."/>
            <person name="Antonin V."/>
            <person name="Barry K.W."/>
            <person name="Bougher N.L."/>
            <person name="Buchanan P."/>
            <person name="Buyck B."/>
            <person name="Bense V."/>
            <person name="Catcheside P."/>
            <person name="Chovatia M."/>
            <person name="Cooper J."/>
            <person name="Damon W."/>
            <person name="Desjardin D."/>
            <person name="Finy P."/>
            <person name="Geml J."/>
            <person name="Haridas S."/>
            <person name="Hughes K."/>
            <person name="Justo A."/>
            <person name="Karasinski D."/>
            <person name="Kautmanova I."/>
            <person name="Kiss B."/>
            <person name="Kocsube S."/>
            <person name="Kotiranta H."/>
            <person name="LaButti K.M."/>
            <person name="Lechner B.E."/>
            <person name="Liimatainen K."/>
            <person name="Lipzen A."/>
            <person name="Lukacs Z."/>
            <person name="Mihaltcheva S."/>
            <person name="Morgado L.N."/>
            <person name="Niskanen T."/>
            <person name="Noordeloos M.E."/>
            <person name="Ohm R.A."/>
            <person name="Ortiz-Santana B."/>
            <person name="Ovrebo C."/>
            <person name="Racz N."/>
            <person name="Riley R."/>
            <person name="Savchenko A."/>
            <person name="Shiryaev A."/>
            <person name="Soop K."/>
            <person name="Spirin V."/>
            <person name="Szebenyi C."/>
            <person name="Tomsovsky M."/>
            <person name="Tulloss R.E."/>
            <person name="Uehling J."/>
            <person name="Grigoriev I.V."/>
            <person name="Vagvolgyi C."/>
            <person name="Papp T."/>
            <person name="Martin F.M."/>
            <person name="Miettinen O."/>
            <person name="Hibbett D.S."/>
            <person name="Nagy L.G."/>
        </authorList>
    </citation>
    <scope>NUCLEOTIDE SEQUENCE [LARGE SCALE GENOMIC DNA]</scope>
    <source>
        <strain evidence="2 3">CBS 166.37</strain>
    </source>
</reference>
<dbReference type="OrthoDB" id="3027122at2759"/>
<keyword evidence="3" id="KW-1185">Reference proteome</keyword>
<dbReference type="AlphaFoldDB" id="A0A5C3M0L0"/>
<evidence type="ECO:0000313" key="2">
    <source>
        <dbReference type="EMBL" id="TFK34541.1"/>
    </source>
</evidence>
<feature type="region of interest" description="Disordered" evidence="1">
    <location>
        <begin position="68"/>
        <end position="153"/>
    </location>
</feature>
<accession>A0A5C3M0L0</accession>
<gene>
    <name evidence="2" type="ORF">BDQ12DRAFT_669295</name>
</gene>
<feature type="compositionally biased region" description="Low complexity" evidence="1">
    <location>
        <begin position="119"/>
        <end position="129"/>
    </location>
</feature>
<protein>
    <submittedName>
        <fullName evidence="2">Uncharacterized protein</fullName>
    </submittedName>
</protein>
<dbReference type="EMBL" id="ML213630">
    <property type="protein sequence ID" value="TFK34541.1"/>
    <property type="molecule type" value="Genomic_DNA"/>
</dbReference>
<feature type="compositionally biased region" description="Basic and acidic residues" evidence="1">
    <location>
        <begin position="68"/>
        <end position="88"/>
    </location>
</feature>
<sequence length="569" mass="63180">MYLDAYKTFAYQPAGGLRNEDLDLPVDCNYAGNVQEEEESEKAEGGERNCRVDAQCVVYFLDALGSKRTERKEDSKRVTGDAEKKEEATTMPFKPHKQRSPIYKWFSTNNRPAAPAPPGTTAVPSASVQSPPPEQPGLVPSANPRVNVGPDAVRSSHRTWYGVAKGYFSRSGSPVPQQDDKPPKLTQSQVELGQVQWTSATGTEGIHGLGVVQLTPNEMPTGRNNHAAGTTSLNIDKEAELEQVEQESAISTEDHATVACSPDVDKEAKRTVAAVIWAAVKTTLHIIVRVSDVFPPLKSATEGVLVVIEQVELLETAQDNVTPSIRNWINGLARSLEEKSTIIEKKKNNHYMRKLLDSTFDTNFIMEELQSLTFVIDIILPSLTNLAICLKGTRVMLLADILMWATDSASPHVFWLNGMAGTVFFIGKKFWEQVSSVHVTKEGYPLFEKALTKILEQDIDPMGMTLQEQYQTLILQPAQVAFKGSSESIILSVDALDEYHIVEADIELYLNKQLYSIKELRETYTPWPPLELKAIVKRAGKLFIYASTAYKYISNKKGNPSHQLKELAL</sequence>
<evidence type="ECO:0000256" key="1">
    <source>
        <dbReference type="SAM" id="MobiDB-lite"/>
    </source>
</evidence>
<proteinExistence type="predicted"/>